<proteinExistence type="predicted"/>
<reference evidence="1 2" key="1">
    <citation type="submission" date="2016-11" db="EMBL/GenBank/DDBJ databases">
        <authorList>
            <person name="Jaros S."/>
            <person name="Januszkiewicz K."/>
            <person name="Wedrychowicz H."/>
        </authorList>
    </citation>
    <scope>NUCLEOTIDE SEQUENCE [LARGE SCALE GENOMIC DNA]</scope>
    <source>
        <strain evidence="1 2">DSM 21864</strain>
    </source>
</reference>
<sequence length="47" mass="5121">MAVCVLNTLQNIIPTSNRISANSAFQARSASKIAYGLIKVSNHLFTR</sequence>
<protein>
    <submittedName>
        <fullName evidence="1">Uncharacterized protein</fullName>
    </submittedName>
</protein>
<gene>
    <name evidence="1" type="ORF">SAMN05444401_3716</name>
</gene>
<accession>A0A1M6LNJ1</accession>
<dbReference type="EMBL" id="FQZO01000007">
    <property type="protein sequence ID" value="SHJ72662.1"/>
    <property type="molecule type" value="Genomic_DNA"/>
</dbReference>
<name>A0A1M6LNJ1_9CLOT</name>
<keyword evidence="2" id="KW-1185">Reference proteome</keyword>
<dbReference type="Proteomes" id="UP000184080">
    <property type="component" value="Unassembled WGS sequence"/>
</dbReference>
<evidence type="ECO:0000313" key="2">
    <source>
        <dbReference type="Proteomes" id="UP000184080"/>
    </source>
</evidence>
<dbReference type="RefSeq" id="WP_178140748.1">
    <property type="nucleotide sequence ID" value="NZ_FQZO01000007.1"/>
</dbReference>
<dbReference type="AlphaFoldDB" id="A0A1M6LNJ1"/>
<evidence type="ECO:0000313" key="1">
    <source>
        <dbReference type="EMBL" id="SHJ72662.1"/>
    </source>
</evidence>
<organism evidence="1 2">
    <name type="scientific">Clostridium amylolyticum</name>
    <dbReference type="NCBI Taxonomy" id="1121298"/>
    <lineage>
        <taxon>Bacteria</taxon>
        <taxon>Bacillati</taxon>
        <taxon>Bacillota</taxon>
        <taxon>Clostridia</taxon>
        <taxon>Eubacteriales</taxon>
        <taxon>Clostridiaceae</taxon>
        <taxon>Clostridium</taxon>
    </lineage>
</organism>